<evidence type="ECO:0000313" key="3">
    <source>
        <dbReference type="Proteomes" id="UP001501729"/>
    </source>
</evidence>
<keyword evidence="1" id="KW-0175">Coiled coil</keyword>
<dbReference type="Gene3D" id="1.20.1500.10">
    <property type="entry name" value="YheA/YmcA-like"/>
    <property type="match status" value="1"/>
</dbReference>
<dbReference type="AlphaFoldDB" id="A0AAV3UDC5"/>
<feature type="coiled-coil region" evidence="1">
    <location>
        <begin position="33"/>
        <end position="66"/>
    </location>
</feature>
<sequence>MSVDTKADVSDEETSVEEMATELGEAIADTPEYQQFEETKAEVEANEEAQEKIKKFERLRQEFMLARQTGEATQEDVTKVQEAQEDLHSLPVMSDYLAAQDELSARLEDLNRAISAPIAVDFGQQAGGCCQDE</sequence>
<name>A0AAV3UDC5_9EURY</name>
<gene>
    <name evidence="2" type="ORF">GCM10025751_08430</name>
</gene>
<protein>
    <submittedName>
        <fullName evidence="2">YlbF family regulator</fullName>
    </submittedName>
</protein>
<dbReference type="SUPFAM" id="SSF158622">
    <property type="entry name" value="YheA/YmcA-like"/>
    <property type="match status" value="1"/>
</dbReference>
<keyword evidence="3" id="KW-1185">Reference proteome</keyword>
<dbReference type="InterPro" id="IPR023378">
    <property type="entry name" value="YheA/YmcA-like_dom_sf"/>
</dbReference>
<organism evidence="2 3">
    <name type="scientific">Haladaptatus pallidirubidus</name>
    <dbReference type="NCBI Taxonomy" id="1008152"/>
    <lineage>
        <taxon>Archaea</taxon>
        <taxon>Methanobacteriati</taxon>
        <taxon>Methanobacteriota</taxon>
        <taxon>Stenosarchaea group</taxon>
        <taxon>Halobacteria</taxon>
        <taxon>Halobacteriales</taxon>
        <taxon>Haladaptataceae</taxon>
        <taxon>Haladaptatus</taxon>
    </lineage>
</organism>
<evidence type="ECO:0000256" key="1">
    <source>
        <dbReference type="SAM" id="Coils"/>
    </source>
</evidence>
<comment type="caution">
    <text evidence="2">The sequence shown here is derived from an EMBL/GenBank/DDBJ whole genome shotgun (WGS) entry which is preliminary data.</text>
</comment>
<dbReference type="Pfam" id="PF06133">
    <property type="entry name" value="Com_YlbF"/>
    <property type="match status" value="1"/>
</dbReference>
<reference evidence="2 3" key="1">
    <citation type="journal article" date="2019" name="Int. J. Syst. Evol. Microbiol.">
        <title>The Global Catalogue of Microorganisms (GCM) 10K type strain sequencing project: providing services to taxonomists for standard genome sequencing and annotation.</title>
        <authorList>
            <consortium name="The Broad Institute Genomics Platform"/>
            <consortium name="The Broad Institute Genome Sequencing Center for Infectious Disease"/>
            <person name="Wu L."/>
            <person name="Ma J."/>
        </authorList>
    </citation>
    <scope>NUCLEOTIDE SEQUENCE [LARGE SCALE GENOMIC DNA]</scope>
    <source>
        <strain evidence="2 3">JCM 17504</strain>
    </source>
</reference>
<evidence type="ECO:0000313" key="2">
    <source>
        <dbReference type="EMBL" id="GAA5043553.1"/>
    </source>
</evidence>
<dbReference type="EMBL" id="BAABKX010000001">
    <property type="protein sequence ID" value="GAA5043553.1"/>
    <property type="molecule type" value="Genomic_DNA"/>
</dbReference>
<accession>A0AAV3UDC5</accession>
<dbReference type="Proteomes" id="UP001501729">
    <property type="component" value="Unassembled WGS sequence"/>
</dbReference>
<proteinExistence type="predicted"/>
<dbReference type="InterPro" id="IPR010368">
    <property type="entry name" value="Com_YlbF"/>
</dbReference>